<dbReference type="PROSITE" id="PS50089">
    <property type="entry name" value="ZF_RING_2"/>
    <property type="match status" value="1"/>
</dbReference>
<keyword evidence="9" id="KW-1185">Reference proteome</keyword>
<organism evidence="8 9">
    <name type="scientific">Strongylocentrotus purpuratus</name>
    <name type="common">Purple sea urchin</name>
    <dbReference type="NCBI Taxonomy" id="7668"/>
    <lineage>
        <taxon>Eukaryota</taxon>
        <taxon>Metazoa</taxon>
        <taxon>Echinodermata</taxon>
        <taxon>Eleutherozoa</taxon>
        <taxon>Echinozoa</taxon>
        <taxon>Echinoidea</taxon>
        <taxon>Euechinoidea</taxon>
        <taxon>Echinacea</taxon>
        <taxon>Camarodonta</taxon>
        <taxon>Echinidea</taxon>
        <taxon>Strongylocentrotidae</taxon>
        <taxon>Strongylocentrotus</taxon>
    </lineage>
</organism>
<evidence type="ECO:0000256" key="4">
    <source>
        <dbReference type="PROSITE-ProRule" id="PRU00175"/>
    </source>
</evidence>
<evidence type="ECO:0000259" key="7">
    <source>
        <dbReference type="PROSITE" id="PS50089"/>
    </source>
</evidence>
<evidence type="ECO:0000256" key="2">
    <source>
        <dbReference type="ARBA" id="ARBA00022771"/>
    </source>
</evidence>
<accession>A0A7M7LL92</accession>
<dbReference type="EnsemblMetazoa" id="XM_003725644">
    <property type="protein sequence ID" value="XP_003725692"/>
    <property type="gene ID" value="LOC100893998"/>
</dbReference>
<dbReference type="Gene3D" id="3.30.40.10">
    <property type="entry name" value="Zinc/RING finger domain, C3HC4 (zinc finger)"/>
    <property type="match status" value="2"/>
</dbReference>
<dbReference type="GeneID" id="100893998"/>
<dbReference type="InterPro" id="IPR018957">
    <property type="entry name" value="Znf_C3HC4_RING-type"/>
</dbReference>
<dbReference type="InParanoid" id="A0A7M7LL92"/>
<dbReference type="Proteomes" id="UP000007110">
    <property type="component" value="Unassembled WGS sequence"/>
</dbReference>
<keyword evidence="3" id="KW-0862">Zinc</keyword>
<keyword evidence="5" id="KW-0175">Coiled coil</keyword>
<dbReference type="PROSITE" id="PS00518">
    <property type="entry name" value="ZF_RING_1"/>
    <property type="match status" value="1"/>
</dbReference>
<dbReference type="InterPro" id="IPR017907">
    <property type="entry name" value="Znf_RING_CS"/>
</dbReference>
<evidence type="ECO:0000256" key="6">
    <source>
        <dbReference type="SAM" id="MobiDB-lite"/>
    </source>
</evidence>
<keyword evidence="2 4" id="KW-0863">Zinc-finger</keyword>
<dbReference type="SUPFAM" id="SSF49599">
    <property type="entry name" value="TRAF domain-like"/>
    <property type="match status" value="1"/>
</dbReference>
<proteinExistence type="predicted"/>
<feature type="domain" description="RING-type" evidence="7">
    <location>
        <begin position="18"/>
        <end position="58"/>
    </location>
</feature>
<reference evidence="8" key="2">
    <citation type="submission" date="2021-01" db="UniProtKB">
        <authorList>
            <consortium name="EnsemblMetazoa"/>
        </authorList>
    </citation>
    <scope>IDENTIFICATION</scope>
</reference>
<dbReference type="Pfam" id="PF00097">
    <property type="entry name" value="zf-C3HC4"/>
    <property type="match status" value="1"/>
</dbReference>
<dbReference type="InterPro" id="IPR013083">
    <property type="entry name" value="Znf_RING/FYVE/PHD"/>
</dbReference>
<dbReference type="SMART" id="SM00184">
    <property type="entry name" value="RING"/>
    <property type="match status" value="1"/>
</dbReference>
<feature type="region of interest" description="Disordered" evidence="6">
    <location>
        <begin position="318"/>
        <end position="350"/>
    </location>
</feature>
<feature type="coiled-coil region" evidence="5">
    <location>
        <begin position="158"/>
        <end position="206"/>
    </location>
</feature>
<dbReference type="PANTHER" id="PTHR10131:SF157">
    <property type="entry name" value="RECEPTOR-ASSOCIATED FACTOR, PUTATIVE-RELATED"/>
    <property type="match status" value="1"/>
</dbReference>
<dbReference type="OrthoDB" id="1630758at2759"/>
<name>A0A7M7LL92_STRPU</name>
<protein>
    <recommendedName>
        <fullName evidence="7">RING-type domain-containing protein</fullName>
    </recommendedName>
</protein>
<dbReference type="PROSITE" id="PS51257">
    <property type="entry name" value="PROKAR_LIPOPROTEIN"/>
    <property type="match status" value="1"/>
</dbReference>
<reference evidence="9" key="1">
    <citation type="submission" date="2015-02" db="EMBL/GenBank/DDBJ databases">
        <title>Genome sequencing for Strongylocentrotus purpuratus.</title>
        <authorList>
            <person name="Murali S."/>
            <person name="Liu Y."/>
            <person name="Vee V."/>
            <person name="English A."/>
            <person name="Wang M."/>
            <person name="Skinner E."/>
            <person name="Han Y."/>
            <person name="Muzny D.M."/>
            <person name="Worley K.C."/>
            <person name="Gibbs R.A."/>
        </authorList>
    </citation>
    <scope>NUCLEOTIDE SEQUENCE</scope>
</reference>
<dbReference type="GO" id="GO:0008270">
    <property type="term" value="F:zinc ion binding"/>
    <property type="evidence" value="ECO:0007669"/>
    <property type="project" value="UniProtKB-KW"/>
</dbReference>
<dbReference type="RefSeq" id="XP_003725692.2">
    <property type="nucleotide sequence ID" value="XM_003725644.3"/>
</dbReference>
<dbReference type="PANTHER" id="PTHR10131">
    <property type="entry name" value="TNF RECEPTOR ASSOCIATED FACTOR"/>
    <property type="match status" value="1"/>
</dbReference>
<evidence type="ECO:0000313" key="8">
    <source>
        <dbReference type="EnsemblMetazoa" id="XP_003725692"/>
    </source>
</evidence>
<evidence type="ECO:0000256" key="3">
    <source>
        <dbReference type="ARBA" id="ARBA00022833"/>
    </source>
</evidence>
<dbReference type="SUPFAM" id="SSF57850">
    <property type="entry name" value="RING/U-box"/>
    <property type="match status" value="1"/>
</dbReference>
<keyword evidence="1" id="KW-0479">Metal-binding</keyword>
<dbReference type="KEGG" id="spu:100893998"/>
<evidence type="ECO:0000313" key="9">
    <source>
        <dbReference type="Proteomes" id="UP000007110"/>
    </source>
</evidence>
<dbReference type="OMA" id="ENHESKC"/>
<evidence type="ECO:0000256" key="1">
    <source>
        <dbReference type="ARBA" id="ARBA00022723"/>
    </source>
</evidence>
<evidence type="ECO:0000256" key="5">
    <source>
        <dbReference type="SAM" id="Coils"/>
    </source>
</evidence>
<dbReference type="AlphaFoldDB" id="A0A7M7LL92"/>
<sequence length="365" mass="41619">MGYSTEKFVTKPNPNLICGICACVLRDAVLTRCGHAFCHTCLDTWLARPLAGTCPQCRTCISKFQVSPVWAIREMINVLSIYCSNADRGCTLTLGVENLEKHLDSCGYGPVECVACGVVVNRLDYPTHTVECEKYTLEKSGQLQTSTQTSPTADAPDVEKLNQRLNALEIQLKHSRKQLHLCQADNRKLERELSKARIDLQRKRTEFNLFKAQMCEFDADYPYGFQPDGVSKLSLLIACHQQEKPENIDQNRIFTCIQRCYDNFARCGSKYEHDVHMLIATAYASKWFSDNHKINFHCWLQSIARYRKYADWGRTTVSQQAPNHHHHQEGSHHLFGDDDNSTRSQTHRGTVNIGSNQLSWSLSLR</sequence>
<dbReference type="InterPro" id="IPR001841">
    <property type="entry name" value="Znf_RING"/>
</dbReference>